<reference evidence="6" key="1">
    <citation type="submission" date="2023-01" db="EMBL/GenBank/DDBJ databases">
        <title>Genome assembly of the deep-sea coral Lophelia pertusa.</title>
        <authorList>
            <person name="Herrera S."/>
            <person name="Cordes E."/>
        </authorList>
    </citation>
    <scope>NUCLEOTIDE SEQUENCE</scope>
    <source>
        <strain evidence="6">USNM1676648</strain>
        <tissue evidence="6">Polyp</tissue>
    </source>
</reference>
<dbReference type="Proteomes" id="UP001163046">
    <property type="component" value="Unassembled WGS sequence"/>
</dbReference>
<gene>
    <name evidence="6" type="ORF">OS493_013449</name>
</gene>
<evidence type="ECO:0000256" key="3">
    <source>
        <dbReference type="ARBA" id="ARBA00022833"/>
    </source>
</evidence>
<dbReference type="OrthoDB" id="3169036at2759"/>
<dbReference type="Gene3D" id="6.10.140.2220">
    <property type="match status" value="1"/>
</dbReference>
<name>A0A9W9YGU2_9CNID</name>
<organism evidence="6 7">
    <name type="scientific">Desmophyllum pertusum</name>
    <dbReference type="NCBI Taxonomy" id="174260"/>
    <lineage>
        <taxon>Eukaryota</taxon>
        <taxon>Metazoa</taxon>
        <taxon>Cnidaria</taxon>
        <taxon>Anthozoa</taxon>
        <taxon>Hexacorallia</taxon>
        <taxon>Scleractinia</taxon>
        <taxon>Caryophylliina</taxon>
        <taxon>Caryophylliidae</taxon>
        <taxon>Desmophyllum</taxon>
    </lineage>
</organism>
<keyword evidence="2 4" id="KW-0863">Zinc-finger</keyword>
<dbReference type="PROSITE" id="PS50865">
    <property type="entry name" value="ZF_MYND_2"/>
    <property type="match status" value="1"/>
</dbReference>
<dbReference type="GO" id="GO:0008270">
    <property type="term" value="F:zinc ion binding"/>
    <property type="evidence" value="ECO:0007669"/>
    <property type="project" value="UniProtKB-KW"/>
</dbReference>
<dbReference type="SUPFAM" id="SSF144232">
    <property type="entry name" value="HIT/MYND zinc finger-like"/>
    <property type="match status" value="1"/>
</dbReference>
<dbReference type="PROSITE" id="PS01360">
    <property type="entry name" value="ZF_MYND_1"/>
    <property type="match status" value="1"/>
</dbReference>
<evidence type="ECO:0000313" key="6">
    <source>
        <dbReference type="EMBL" id="KAJ7336071.1"/>
    </source>
</evidence>
<proteinExistence type="predicted"/>
<dbReference type="Pfam" id="PF01753">
    <property type="entry name" value="zf-MYND"/>
    <property type="match status" value="1"/>
</dbReference>
<evidence type="ECO:0000256" key="2">
    <source>
        <dbReference type="ARBA" id="ARBA00022771"/>
    </source>
</evidence>
<keyword evidence="1" id="KW-0479">Metal-binding</keyword>
<keyword evidence="7" id="KW-1185">Reference proteome</keyword>
<evidence type="ECO:0000256" key="1">
    <source>
        <dbReference type="ARBA" id="ARBA00022723"/>
    </source>
</evidence>
<sequence length="210" mass="24246">MPDSCYVCDKKGDVKRCSGCQHAYYCSRTCQRQHWRRHKPHCIPPQSSLHELLHACFMDVFPSASAALDYGFESMSLYHGDLVLPDQRQLLSPEHVLLGLYQMINRDINLDELPSCGTVPVANSIGASKKMLLEAYEKNALDDFLHRYINSVIEHSGEYLPPENYCFLWLRNRLVIGPTRLLLSESVYLTQEQVVQMRNDISRRYYEASN</sequence>
<dbReference type="InterPro" id="IPR002893">
    <property type="entry name" value="Znf_MYND"/>
</dbReference>
<evidence type="ECO:0000259" key="5">
    <source>
        <dbReference type="PROSITE" id="PS50865"/>
    </source>
</evidence>
<dbReference type="AlphaFoldDB" id="A0A9W9YGU2"/>
<accession>A0A9W9YGU2</accession>
<keyword evidence="3" id="KW-0862">Zinc</keyword>
<protein>
    <recommendedName>
        <fullName evidence="5">MYND-type domain-containing protein</fullName>
    </recommendedName>
</protein>
<evidence type="ECO:0000313" key="7">
    <source>
        <dbReference type="Proteomes" id="UP001163046"/>
    </source>
</evidence>
<dbReference type="EMBL" id="MU827783">
    <property type="protein sequence ID" value="KAJ7336071.1"/>
    <property type="molecule type" value="Genomic_DNA"/>
</dbReference>
<evidence type="ECO:0000256" key="4">
    <source>
        <dbReference type="PROSITE-ProRule" id="PRU00134"/>
    </source>
</evidence>
<comment type="caution">
    <text evidence="6">The sequence shown here is derived from an EMBL/GenBank/DDBJ whole genome shotgun (WGS) entry which is preliminary data.</text>
</comment>
<feature type="domain" description="MYND-type" evidence="5">
    <location>
        <begin position="5"/>
        <end position="42"/>
    </location>
</feature>